<accession>G0R209</accession>
<dbReference type="GO" id="GO:0016740">
    <property type="term" value="F:transferase activity"/>
    <property type="evidence" value="ECO:0007669"/>
    <property type="project" value="UniProtKB-KW"/>
</dbReference>
<feature type="compositionally biased region" description="Basic and acidic residues" evidence="4">
    <location>
        <begin position="408"/>
        <end position="453"/>
    </location>
</feature>
<dbReference type="PANTHER" id="PTHR46116">
    <property type="entry name" value="(E3-INDEPENDENT) E2 UBIQUITIN-CONJUGATING ENZYME"/>
    <property type="match status" value="1"/>
</dbReference>
<dbReference type="STRING" id="857967.G0R209"/>
<dbReference type="InParanoid" id="G0R209"/>
<feature type="region of interest" description="Disordered" evidence="4">
    <location>
        <begin position="120"/>
        <end position="160"/>
    </location>
</feature>
<keyword evidence="1" id="KW-0808">Transferase</keyword>
<dbReference type="OMA" id="RSYHDDF"/>
<dbReference type="SMART" id="SM00212">
    <property type="entry name" value="UBCc"/>
    <property type="match status" value="1"/>
</dbReference>
<dbReference type="InterPro" id="IPR012677">
    <property type="entry name" value="Nucleotide-bd_a/b_plait_sf"/>
</dbReference>
<feature type="region of interest" description="Disordered" evidence="4">
    <location>
        <begin position="359"/>
        <end position="453"/>
    </location>
</feature>
<evidence type="ECO:0000259" key="6">
    <source>
        <dbReference type="PROSITE" id="PS50127"/>
    </source>
</evidence>
<dbReference type="Gene3D" id="3.30.70.330">
    <property type="match status" value="2"/>
</dbReference>
<dbReference type="SUPFAM" id="SSF54928">
    <property type="entry name" value="RNA-binding domain, RBD"/>
    <property type="match status" value="2"/>
</dbReference>
<dbReference type="eggNOG" id="KOG0895">
    <property type="taxonomic scope" value="Eukaryota"/>
</dbReference>
<dbReference type="EMBL" id="GL984236">
    <property type="protein sequence ID" value="EGR28498.1"/>
    <property type="molecule type" value="Genomic_DNA"/>
</dbReference>
<dbReference type="Gene3D" id="3.10.110.10">
    <property type="entry name" value="Ubiquitin Conjugating Enzyme"/>
    <property type="match status" value="1"/>
</dbReference>
<dbReference type="OrthoDB" id="1875751at2759"/>
<evidence type="ECO:0000256" key="3">
    <source>
        <dbReference type="PROSITE-ProRule" id="PRU00176"/>
    </source>
</evidence>
<dbReference type="InterPro" id="IPR000608">
    <property type="entry name" value="UBC"/>
</dbReference>
<dbReference type="GO" id="GO:0003723">
    <property type="term" value="F:RNA binding"/>
    <property type="evidence" value="ECO:0007669"/>
    <property type="project" value="UniProtKB-UniRule"/>
</dbReference>
<dbReference type="eggNOG" id="KOG0118">
    <property type="taxonomic scope" value="Eukaryota"/>
</dbReference>
<evidence type="ECO:0000259" key="5">
    <source>
        <dbReference type="PROSITE" id="PS50102"/>
    </source>
</evidence>
<dbReference type="GO" id="GO:0016874">
    <property type="term" value="F:ligase activity"/>
    <property type="evidence" value="ECO:0007669"/>
    <property type="project" value="UniProtKB-KW"/>
</dbReference>
<dbReference type="GeneID" id="14904577"/>
<dbReference type="AlphaFoldDB" id="G0R209"/>
<protein>
    <submittedName>
        <fullName evidence="7">Ubiquitin-conjugating enzyme family protein, putative</fullName>
        <ecNumber evidence="7">3.4.24.69</ecNumber>
        <ecNumber evidence="7">6.3.2.19</ecNumber>
    </submittedName>
</protein>
<evidence type="ECO:0000256" key="4">
    <source>
        <dbReference type="SAM" id="MobiDB-lite"/>
    </source>
</evidence>
<evidence type="ECO:0000313" key="7">
    <source>
        <dbReference type="EMBL" id="EGR28498.1"/>
    </source>
</evidence>
<dbReference type="InterPro" id="IPR035979">
    <property type="entry name" value="RBD_domain_sf"/>
</dbReference>
<feature type="domain" description="UBC core" evidence="6">
    <location>
        <begin position="1"/>
        <end position="143"/>
    </location>
</feature>
<name>G0R209_ICHMU</name>
<organism evidence="7 8">
    <name type="scientific">Ichthyophthirius multifiliis</name>
    <name type="common">White spot disease agent</name>
    <name type="synonym">Ich</name>
    <dbReference type="NCBI Taxonomy" id="5932"/>
    <lineage>
        <taxon>Eukaryota</taxon>
        <taxon>Sar</taxon>
        <taxon>Alveolata</taxon>
        <taxon>Ciliophora</taxon>
        <taxon>Intramacronucleata</taxon>
        <taxon>Oligohymenophorea</taxon>
        <taxon>Hymenostomatida</taxon>
        <taxon>Ophryoglenina</taxon>
        <taxon>Ichthyophthirius</taxon>
    </lineage>
</organism>
<reference evidence="7 8" key="1">
    <citation type="submission" date="2011-07" db="EMBL/GenBank/DDBJ databases">
        <authorList>
            <person name="Coyne R."/>
            <person name="Brami D."/>
            <person name="Johnson J."/>
            <person name="Hostetler J."/>
            <person name="Hannick L."/>
            <person name="Clark T."/>
            <person name="Cassidy-Hanley D."/>
            <person name="Inman J."/>
        </authorList>
    </citation>
    <scope>NUCLEOTIDE SEQUENCE [LARGE SCALE GENOMIC DNA]</scope>
    <source>
        <strain evidence="7 8">G5</strain>
    </source>
</reference>
<dbReference type="InterPro" id="IPR000504">
    <property type="entry name" value="RRM_dom"/>
</dbReference>
<keyword evidence="8" id="KW-1185">Reference proteome</keyword>
<dbReference type="CDD" id="cd00590">
    <property type="entry name" value="RRM_SF"/>
    <property type="match status" value="1"/>
</dbReference>
<gene>
    <name evidence="7" type="ORF">IMG5_174090</name>
</gene>
<dbReference type="InterPro" id="IPR016135">
    <property type="entry name" value="UBQ-conjugating_enzyme/RWD"/>
</dbReference>
<sequence>MDVMKALIFGSEQTPYAHGAFFFDIFIPEQYPSSPPKVSFLSTKNQKIRFNPNLYQNGLVCLSLLGTWEGDSCENWNSQFSRTVNGQKCNMGYSNIVKYWNVVHCMCDVLKNIPVEFQESSQNRHRSEEAQKKSRHKEKRSRKHKSSRSSSHSNPSRIEESKNEVIVKGLNFQANENEIISFLEKNFGRVEKMNLLRENDGRSKGLAFVTFKSEESSIKAIENSNINFLGRYLAIEKIKPRYERMGSILDETQKTIFVGNLSFKTGSEDLRKFFQSCGEIIDARVAQQDGKSRGFGHVEFADVSGVKKALKKGGEEIDGRQIKVDIAASKQKRQNYDYYDNNRGYNRNYSNNDFYQNRYQNEKNKYNYDFDRNDYSRNDRYDYSRYDNKRNEFNGQRSSTRYDNFSNKGDRYYNNRYDRNEDLHKNGRSGNHYEGRGVERGYDRQRERSPDYR</sequence>
<evidence type="ECO:0000256" key="2">
    <source>
        <dbReference type="ARBA" id="ARBA00022786"/>
    </source>
</evidence>
<dbReference type="PROSITE" id="PS50127">
    <property type="entry name" value="UBC_2"/>
    <property type="match status" value="1"/>
</dbReference>
<feature type="compositionally biased region" description="Basic and acidic residues" evidence="4">
    <location>
        <begin position="360"/>
        <end position="392"/>
    </location>
</feature>
<proteinExistence type="predicted"/>
<evidence type="ECO:0000313" key="8">
    <source>
        <dbReference type="Proteomes" id="UP000008983"/>
    </source>
</evidence>
<dbReference type="EC" id="3.4.24.69" evidence="7"/>
<keyword evidence="3" id="KW-0694">RNA-binding</keyword>
<keyword evidence="2" id="KW-0833">Ubl conjugation pathway</keyword>
<dbReference type="PANTHER" id="PTHR46116:SF39">
    <property type="entry name" value="BACULOVIRAL IAP REPEAT-CONTAINING PROTEIN 6"/>
    <property type="match status" value="1"/>
</dbReference>
<dbReference type="GO" id="GO:0004222">
    <property type="term" value="F:metalloendopeptidase activity"/>
    <property type="evidence" value="ECO:0007669"/>
    <property type="project" value="UniProtKB-EC"/>
</dbReference>
<feature type="domain" description="RRM" evidence="5">
    <location>
        <begin position="163"/>
        <end position="240"/>
    </location>
</feature>
<evidence type="ECO:0000256" key="1">
    <source>
        <dbReference type="ARBA" id="ARBA00022679"/>
    </source>
</evidence>
<feature type="compositionally biased region" description="Basic residues" evidence="4">
    <location>
        <begin position="133"/>
        <end position="147"/>
    </location>
</feature>
<dbReference type="RefSeq" id="XP_004029734.1">
    <property type="nucleotide sequence ID" value="XM_004029686.1"/>
</dbReference>
<keyword evidence="7" id="KW-0436">Ligase</keyword>
<keyword evidence="7" id="KW-0378">Hydrolase</keyword>
<feature type="domain" description="RRM" evidence="5">
    <location>
        <begin position="254"/>
        <end position="329"/>
    </location>
</feature>
<dbReference type="EC" id="6.3.2.19" evidence="7"/>
<dbReference type="PROSITE" id="PS50102">
    <property type="entry name" value="RRM"/>
    <property type="match status" value="2"/>
</dbReference>
<dbReference type="Pfam" id="PF00179">
    <property type="entry name" value="UQ_con"/>
    <property type="match status" value="1"/>
</dbReference>
<dbReference type="Proteomes" id="UP000008983">
    <property type="component" value="Unassembled WGS sequence"/>
</dbReference>
<feature type="compositionally biased region" description="Polar residues" evidence="4">
    <location>
        <begin position="393"/>
        <end position="407"/>
    </location>
</feature>
<dbReference type="Pfam" id="PF00076">
    <property type="entry name" value="RRM_1"/>
    <property type="match status" value="2"/>
</dbReference>
<dbReference type="SUPFAM" id="SSF54495">
    <property type="entry name" value="UBC-like"/>
    <property type="match status" value="1"/>
</dbReference>
<dbReference type="SMART" id="SM00360">
    <property type="entry name" value="RRM"/>
    <property type="match status" value="2"/>
</dbReference>